<reference evidence="2 3" key="1">
    <citation type="submission" date="2018-03" db="EMBL/GenBank/DDBJ databases">
        <title>Bioinformatic expansion and discovery of thiopeptide antibiotics.</title>
        <authorList>
            <person name="Schwalen C.J."/>
            <person name="Hudson G.A."/>
            <person name="Mitchell D.A."/>
        </authorList>
    </citation>
    <scope>NUCLEOTIDE SEQUENCE [LARGE SCALE GENOMIC DNA]</scope>
    <source>
        <strain evidence="2 3">ATCC 21389</strain>
    </source>
</reference>
<dbReference type="PRINTS" id="PR00111">
    <property type="entry name" value="ABHYDROLASE"/>
</dbReference>
<dbReference type="Proteomes" id="UP000248039">
    <property type="component" value="Unassembled WGS sequence"/>
</dbReference>
<dbReference type="InterPro" id="IPR050228">
    <property type="entry name" value="Carboxylesterase_BioH"/>
</dbReference>
<accession>A0A2V4PFC2</accession>
<dbReference type="InterPro" id="IPR029058">
    <property type="entry name" value="AB_hydrolase_fold"/>
</dbReference>
<dbReference type="AlphaFoldDB" id="A0A2V4PFC2"/>
<dbReference type="GO" id="GO:0016787">
    <property type="term" value="F:hydrolase activity"/>
    <property type="evidence" value="ECO:0007669"/>
    <property type="project" value="UniProtKB-KW"/>
</dbReference>
<evidence type="ECO:0000313" key="2">
    <source>
        <dbReference type="EMBL" id="PYC83801.1"/>
    </source>
</evidence>
<organism evidence="2 3">
    <name type="scientific">Streptomyces tateyamensis</name>
    <dbReference type="NCBI Taxonomy" id="565073"/>
    <lineage>
        <taxon>Bacteria</taxon>
        <taxon>Bacillati</taxon>
        <taxon>Actinomycetota</taxon>
        <taxon>Actinomycetes</taxon>
        <taxon>Kitasatosporales</taxon>
        <taxon>Streptomycetaceae</taxon>
        <taxon>Streptomyces</taxon>
    </lineage>
</organism>
<dbReference type="SUPFAM" id="SSF53474">
    <property type="entry name" value="alpha/beta-Hydrolases"/>
    <property type="match status" value="1"/>
</dbReference>
<dbReference type="Pfam" id="PF00561">
    <property type="entry name" value="Abhydrolase_1"/>
    <property type="match status" value="1"/>
</dbReference>
<keyword evidence="3" id="KW-1185">Reference proteome</keyword>
<protein>
    <submittedName>
        <fullName evidence="2">Alpha/beta hydrolase</fullName>
    </submittedName>
</protein>
<dbReference type="PANTHER" id="PTHR43194">
    <property type="entry name" value="HYDROLASE ALPHA/BETA FOLD FAMILY"/>
    <property type="match status" value="1"/>
</dbReference>
<name>A0A2V4PFC2_9ACTN</name>
<dbReference type="InterPro" id="IPR000639">
    <property type="entry name" value="Epox_hydrolase-like"/>
</dbReference>
<sequence length="275" mass="29355">MNTVTAPQTQYLQLAGGTVAYDDTVEGTGHPVLLLPGMLDSRAYYRHLRPLLTAAGHRVITMDLRGFGDSSIEWDDYSPATAAADVLALLDHLGIERAVLAGASYTGASVVKAASLAPERVAGLVLLDGFIENVPANAVTRFMVRLLGSAVLAFPKVWGYYLNKMAYPGGVTEEIAAYNKGLEDALRTPGRRRATRGHVRGDSSPVGWCEGVEVPALVLMGTKDPDFPKPELVADRQARALNGRKVMIEGAGHYPAAQFPQAVAEAVLPFLTEVA</sequence>
<dbReference type="PRINTS" id="PR00412">
    <property type="entry name" value="EPOXHYDRLASE"/>
</dbReference>
<proteinExistence type="predicted"/>
<dbReference type="InterPro" id="IPR000073">
    <property type="entry name" value="AB_hydrolase_1"/>
</dbReference>
<dbReference type="Gene3D" id="3.40.50.1820">
    <property type="entry name" value="alpha/beta hydrolase"/>
    <property type="match status" value="1"/>
</dbReference>
<dbReference type="EMBL" id="PYBW01000027">
    <property type="protein sequence ID" value="PYC83801.1"/>
    <property type="molecule type" value="Genomic_DNA"/>
</dbReference>
<keyword evidence="2" id="KW-0378">Hydrolase</keyword>
<dbReference type="PANTHER" id="PTHR43194:SF5">
    <property type="entry name" value="PIMELOYL-[ACYL-CARRIER PROTEIN] METHYL ESTER ESTERASE"/>
    <property type="match status" value="1"/>
</dbReference>
<comment type="caution">
    <text evidence="2">The sequence shown here is derived from an EMBL/GenBank/DDBJ whole genome shotgun (WGS) entry which is preliminary data.</text>
</comment>
<dbReference type="RefSeq" id="WP_110667422.1">
    <property type="nucleotide sequence ID" value="NZ_PYBW01000027.1"/>
</dbReference>
<evidence type="ECO:0000313" key="3">
    <source>
        <dbReference type="Proteomes" id="UP000248039"/>
    </source>
</evidence>
<feature type="domain" description="AB hydrolase-1" evidence="1">
    <location>
        <begin position="31"/>
        <end position="139"/>
    </location>
</feature>
<evidence type="ECO:0000259" key="1">
    <source>
        <dbReference type="Pfam" id="PF00561"/>
    </source>
</evidence>
<dbReference type="OrthoDB" id="3771266at2"/>
<gene>
    <name evidence="2" type="ORF">C7C46_08645</name>
</gene>